<dbReference type="Pfam" id="PF14173">
    <property type="entry name" value="ComGG"/>
    <property type="match status" value="1"/>
</dbReference>
<evidence type="ECO:0000313" key="2">
    <source>
        <dbReference type="Proteomes" id="UP000809829"/>
    </source>
</evidence>
<sequence length="120" mass="13768">MPLVLVISFLVLFLIARQLSLYVSEATFYKEVQGFYEVNHLLESGVVEAMSLVKSEPSPYSLTNRSSSYPTGKIFFTFEQVSDGVGAVLIECETLSGHFYRGRAYFQYNEAKIIRWVEYR</sequence>
<dbReference type="EMBL" id="JAFBFC010000001">
    <property type="protein sequence ID" value="MBM7701551.1"/>
    <property type="molecule type" value="Genomic_DNA"/>
</dbReference>
<gene>
    <name evidence="1" type="ORF">JOC83_000377</name>
</gene>
<name>A0ABS2QS21_9BACI</name>
<evidence type="ECO:0000313" key="1">
    <source>
        <dbReference type="EMBL" id="MBM7701551.1"/>
    </source>
</evidence>
<proteinExistence type="predicted"/>
<keyword evidence="2" id="KW-1185">Reference proteome</keyword>
<reference evidence="1 2" key="1">
    <citation type="submission" date="2021-01" db="EMBL/GenBank/DDBJ databases">
        <title>Genomic Encyclopedia of Type Strains, Phase IV (KMG-IV): sequencing the most valuable type-strain genomes for metagenomic binning, comparative biology and taxonomic classification.</title>
        <authorList>
            <person name="Goeker M."/>
        </authorList>
    </citation>
    <scope>NUCLEOTIDE SEQUENCE [LARGE SCALE GENOMIC DNA]</scope>
    <source>
        <strain evidence="1 2">DSM 104297</strain>
    </source>
</reference>
<dbReference type="InterPro" id="IPR020372">
    <property type="entry name" value="Competence_ComGG"/>
</dbReference>
<evidence type="ECO:0008006" key="3">
    <source>
        <dbReference type="Google" id="ProtNLM"/>
    </source>
</evidence>
<dbReference type="RefSeq" id="WP_205182962.1">
    <property type="nucleotide sequence ID" value="NZ_JAFBFC010000001.1"/>
</dbReference>
<comment type="caution">
    <text evidence="1">The sequence shown here is derived from an EMBL/GenBank/DDBJ whole genome shotgun (WGS) entry which is preliminary data.</text>
</comment>
<dbReference type="Proteomes" id="UP000809829">
    <property type="component" value="Unassembled WGS sequence"/>
</dbReference>
<organism evidence="1 2">
    <name type="scientific">Priestia iocasae</name>
    <dbReference type="NCBI Taxonomy" id="2291674"/>
    <lineage>
        <taxon>Bacteria</taxon>
        <taxon>Bacillati</taxon>
        <taxon>Bacillota</taxon>
        <taxon>Bacilli</taxon>
        <taxon>Bacillales</taxon>
        <taxon>Bacillaceae</taxon>
        <taxon>Priestia</taxon>
    </lineage>
</organism>
<accession>A0ABS2QS21</accession>
<protein>
    <recommendedName>
        <fullName evidence="3">Competence protein ComG</fullName>
    </recommendedName>
</protein>